<dbReference type="Gene3D" id="3.40.50.300">
    <property type="entry name" value="P-loop containing nucleotide triphosphate hydrolases"/>
    <property type="match status" value="1"/>
</dbReference>
<reference evidence="3 4" key="1">
    <citation type="submission" date="2017-02" db="EMBL/GenBank/DDBJ databases">
        <title>Genomes of Trichoderma spp. with biocontrol activity.</title>
        <authorList>
            <person name="Gardiner D."/>
            <person name="Kazan K."/>
            <person name="Vos C."/>
            <person name="Harvey P."/>
        </authorList>
    </citation>
    <scope>NUCLEOTIDE SEQUENCE [LARGE SCALE GENOMIC DNA]</scope>
    <source>
        <strain evidence="3 4">A5MH</strain>
    </source>
</reference>
<evidence type="ECO:0008006" key="5">
    <source>
        <dbReference type="Google" id="ProtNLM"/>
    </source>
</evidence>
<accession>A0A2K0TT85</accession>
<dbReference type="InterPro" id="IPR018627">
    <property type="entry name" value="ELP6"/>
</dbReference>
<dbReference type="EMBL" id="MTYH01000002">
    <property type="protein sequence ID" value="PNP48701.1"/>
    <property type="molecule type" value="Genomic_DNA"/>
</dbReference>
<dbReference type="GO" id="GO:0033588">
    <property type="term" value="C:elongator holoenzyme complex"/>
    <property type="evidence" value="ECO:0007669"/>
    <property type="project" value="InterPro"/>
</dbReference>
<dbReference type="PANTHER" id="PTHR16184">
    <property type="entry name" value="ELONGATOR COMPLEX PROTEIN 6"/>
    <property type="match status" value="1"/>
</dbReference>
<gene>
    <name evidence="3" type="ORF">TGAMA5MH_00154</name>
</gene>
<comment type="pathway">
    <text evidence="1">tRNA modification; 5-methoxycarbonylmethyl-2-thiouridine-tRNA biosynthesis.</text>
</comment>
<evidence type="ECO:0000256" key="1">
    <source>
        <dbReference type="ARBA" id="ARBA00005043"/>
    </source>
</evidence>
<evidence type="ECO:0000313" key="3">
    <source>
        <dbReference type="EMBL" id="PNP48701.1"/>
    </source>
</evidence>
<dbReference type="UniPathway" id="UPA00988"/>
<dbReference type="Proteomes" id="UP000236546">
    <property type="component" value="Unassembled WGS sequence"/>
</dbReference>
<comment type="caution">
    <text evidence="3">The sequence shown here is derived from an EMBL/GenBank/DDBJ whole genome shotgun (WGS) entry which is preliminary data.</text>
</comment>
<dbReference type="Pfam" id="PF09807">
    <property type="entry name" value="ELP6"/>
    <property type="match status" value="1"/>
</dbReference>
<dbReference type="PANTHER" id="PTHR16184:SF6">
    <property type="entry name" value="ELONGATOR COMPLEX PROTEIN 6"/>
    <property type="match status" value="1"/>
</dbReference>
<dbReference type="GO" id="GO:0002098">
    <property type="term" value="P:tRNA wobble uridine modification"/>
    <property type="evidence" value="ECO:0007669"/>
    <property type="project" value="InterPro"/>
</dbReference>
<dbReference type="OrthoDB" id="9995306at2759"/>
<organism evidence="3 4">
    <name type="scientific">Trichoderma gamsii</name>
    <dbReference type="NCBI Taxonomy" id="398673"/>
    <lineage>
        <taxon>Eukaryota</taxon>
        <taxon>Fungi</taxon>
        <taxon>Dikarya</taxon>
        <taxon>Ascomycota</taxon>
        <taxon>Pezizomycotina</taxon>
        <taxon>Sordariomycetes</taxon>
        <taxon>Hypocreomycetidae</taxon>
        <taxon>Hypocreales</taxon>
        <taxon>Hypocreaceae</taxon>
        <taxon>Trichoderma</taxon>
    </lineage>
</organism>
<evidence type="ECO:0000313" key="4">
    <source>
        <dbReference type="Proteomes" id="UP000236546"/>
    </source>
</evidence>
<protein>
    <recommendedName>
        <fullName evidence="5">Elongator complex protein 6</fullName>
    </recommendedName>
</protein>
<name>A0A2K0TT85_9HYPO</name>
<sequence>MSNKIPPLLEQYLALPREASLTILANTLGASSNWLVLRYLYSILLQPGRGEDVGVGETEAGPGVVFLSFMRDLAFWREGASRMGLDLDTMGRAGRFSFVDGLTGLLSGGRGSESTADRGRVLLSGKPDDVRRSLEAAIADVRSSGPKILIIDQLDELLAIFGDEDVTGPALEGMLLSLRERVHATVLSFSVDDALLRSQGTTLERSHAALVLAQAHAADMILSLRMLDTGVAKDVSGVVRVTERDKAEAGAEYLYHVGADGNVKVFERGA</sequence>
<dbReference type="InterPro" id="IPR027417">
    <property type="entry name" value="P-loop_NTPase"/>
</dbReference>
<proteinExistence type="inferred from homology"/>
<comment type="similarity">
    <text evidence="2">Belongs to the ELP6 family.</text>
</comment>
<dbReference type="AlphaFoldDB" id="A0A2K0TT85"/>
<dbReference type="CDD" id="cd19495">
    <property type="entry name" value="Elp6"/>
    <property type="match status" value="1"/>
</dbReference>
<evidence type="ECO:0000256" key="2">
    <source>
        <dbReference type="ARBA" id="ARBA00008837"/>
    </source>
</evidence>